<keyword evidence="2" id="KW-1185">Reference proteome</keyword>
<name>A0AAN7TZY8_9MYCE</name>
<dbReference type="EMBL" id="JAVFKY010000001">
    <property type="protein sequence ID" value="KAK5583034.1"/>
    <property type="molecule type" value="Genomic_DNA"/>
</dbReference>
<dbReference type="Proteomes" id="UP001344447">
    <property type="component" value="Unassembled WGS sequence"/>
</dbReference>
<organism evidence="1 2">
    <name type="scientific">Dictyostelium firmibasis</name>
    <dbReference type="NCBI Taxonomy" id="79012"/>
    <lineage>
        <taxon>Eukaryota</taxon>
        <taxon>Amoebozoa</taxon>
        <taxon>Evosea</taxon>
        <taxon>Eumycetozoa</taxon>
        <taxon>Dictyostelia</taxon>
        <taxon>Dictyosteliales</taxon>
        <taxon>Dictyosteliaceae</taxon>
        <taxon>Dictyostelium</taxon>
    </lineage>
</organism>
<dbReference type="AlphaFoldDB" id="A0AAN7TZY8"/>
<comment type="caution">
    <text evidence="1">The sequence shown here is derived from an EMBL/GenBank/DDBJ whole genome shotgun (WGS) entry which is preliminary data.</text>
</comment>
<evidence type="ECO:0000313" key="2">
    <source>
        <dbReference type="Proteomes" id="UP001344447"/>
    </source>
</evidence>
<accession>A0AAN7TZY8</accession>
<protein>
    <submittedName>
        <fullName evidence="1">Uncharacterized protein</fullName>
    </submittedName>
</protein>
<proteinExistence type="predicted"/>
<gene>
    <name evidence="1" type="ORF">RB653_004624</name>
</gene>
<reference evidence="1 2" key="1">
    <citation type="submission" date="2023-11" db="EMBL/GenBank/DDBJ databases">
        <title>Dfirmibasis_genome.</title>
        <authorList>
            <person name="Edelbroek B."/>
            <person name="Kjellin J."/>
            <person name="Jerlstrom-Hultqvist J."/>
            <person name="Soderbom F."/>
        </authorList>
    </citation>
    <scope>NUCLEOTIDE SEQUENCE [LARGE SCALE GENOMIC DNA]</scope>
    <source>
        <strain evidence="1 2">TNS-C-14</strain>
    </source>
</reference>
<sequence>MFECTDQIYLPQNANSIITVRQNSTEEECVDYKQGLIHLSYTVTSQCTLNPLIPNKYSYIQTCDESSITEVDYQSKNCEPSTKKNSNSTTLPTIYCKNSTEYLSSYQFCYISNF</sequence>
<evidence type="ECO:0000313" key="1">
    <source>
        <dbReference type="EMBL" id="KAK5583034.1"/>
    </source>
</evidence>